<dbReference type="InterPro" id="IPR014284">
    <property type="entry name" value="RNA_pol_sigma-70_dom"/>
</dbReference>
<dbReference type="EMBL" id="PVTH01000009">
    <property type="protein sequence ID" value="PRY50288.1"/>
    <property type="molecule type" value="Genomic_DNA"/>
</dbReference>
<dbReference type="InterPro" id="IPR013324">
    <property type="entry name" value="RNA_pol_sigma_r3/r4-like"/>
</dbReference>
<dbReference type="InterPro" id="IPR013325">
    <property type="entry name" value="RNA_pol_sigma_r2"/>
</dbReference>
<gene>
    <name evidence="7" type="ORF">B0I27_1099</name>
</gene>
<evidence type="ECO:0000259" key="6">
    <source>
        <dbReference type="Pfam" id="PF08281"/>
    </source>
</evidence>
<comment type="similarity">
    <text evidence="1">Belongs to the sigma-70 factor family. ECF subfamily.</text>
</comment>
<dbReference type="PANTHER" id="PTHR43133">
    <property type="entry name" value="RNA POLYMERASE ECF-TYPE SIGMA FACTO"/>
    <property type="match status" value="1"/>
</dbReference>
<evidence type="ECO:0000256" key="3">
    <source>
        <dbReference type="ARBA" id="ARBA00023082"/>
    </source>
</evidence>
<reference evidence="7 8" key="1">
    <citation type="submission" date="2018-03" db="EMBL/GenBank/DDBJ databases">
        <title>Genomic Encyclopedia of Type Strains, Phase III (KMG-III): the genomes of soil and plant-associated and newly described type strains.</title>
        <authorList>
            <person name="Whitman W."/>
        </authorList>
    </citation>
    <scope>NUCLEOTIDE SEQUENCE [LARGE SCALE GENOMIC DNA]</scope>
    <source>
        <strain evidence="7 8">CGMCC 1.9313</strain>
    </source>
</reference>
<dbReference type="Pfam" id="PF08281">
    <property type="entry name" value="Sigma70_r4_2"/>
    <property type="match status" value="1"/>
</dbReference>
<accession>A0A2T0TXN1</accession>
<dbReference type="InterPro" id="IPR036388">
    <property type="entry name" value="WH-like_DNA-bd_sf"/>
</dbReference>
<protein>
    <submittedName>
        <fullName evidence="7">RNA polymerase sigma-70 factor (ECF subfamily)</fullName>
    </submittedName>
</protein>
<dbReference type="AlphaFoldDB" id="A0A2T0TXN1"/>
<dbReference type="InterPro" id="IPR013249">
    <property type="entry name" value="RNA_pol_sigma70_r4_t2"/>
</dbReference>
<dbReference type="Proteomes" id="UP000238034">
    <property type="component" value="Unassembled WGS sequence"/>
</dbReference>
<sequence>MSLEEDNRLLWKGLLDGDKQCLFDLYNATYFHLLRFGLKICNDNELVLDCVNQLFLHLWDRRQKLQPVQQVQSYLFTTLRRIILDQISYKSKIDTAVVRMMSEDEQNVTSYEEMLIRVQGDQEMNQRLHKALTKLSPKQKEFIKLKFFEGLSYDEIAEKHTQSVKTCYNVIYDAIKSLKKSLSVPLREK</sequence>
<feature type="domain" description="RNA polymerase sigma-70 region 2" evidence="5">
    <location>
        <begin position="26"/>
        <end position="91"/>
    </location>
</feature>
<keyword evidence="4" id="KW-0804">Transcription</keyword>
<evidence type="ECO:0000256" key="1">
    <source>
        <dbReference type="ARBA" id="ARBA00010641"/>
    </source>
</evidence>
<evidence type="ECO:0000259" key="5">
    <source>
        <dbReference type="Pfam" id="PF04542"/>
    </source>
</evidence>
<dbReference type="GO" id="GO:0016987">
    <property type="term" value="F:sigma factor activity"/>
    <property type="evidence" value="ECO:0007669"/>
    <property type="project" value="UniProtKB-KW"/>
</dbReference>
<dbReference type="Pfam" id="PF04542">
    <property type="entry name" value="Sigma70_r2"/>
    <property type="match status" value="1"/>
</dbReference>
<keyword evidence="8" id="KW-1185">Reference proteome</keyword>
<dbReference type="SUPFAM" id="SSF88659">
    <property type="entry name" value="Sigma3 and sigma4 domains of RNA polymerase sigma factors"/>
    <property type="match status" value="1"/>
</dbReference>
<dbReference type="GO" id="GO:0006352">
    <property type="term" value="P:DNA-templated transcription initiation"/>
    <property type="evidence" value="ECO:0007669"/>
    <property type="project" value="InterPro"/>
</dbReference>
<dbReference type="Gene3D" id="1.10.1740.10">
    <property type="match status" value="1"/>
</dbReference>
<evidence type="ECO:0000256" key="4">
    <source>
        <dbReference type="ARBA" id="ARBA00023163"/>
    </source>
</evidence>
<dbReference type="SUPFAM" id="SSF88946">
    <property type="entry name" value="Sigma2 domain of RNA polymerase sigma factors"/>
    <property type="match status" value="1"/>
</dbReference>
<keyword evidence="3" id="KW-0731">Sigma factor</keyword>
<keyword evidence="2" id="KW-0805">Transcription regulation</keyword>
<evidence type="ECO:0000313" key="8">
    <source>
        <dbReference type="Proteomes" id="UP000238034"/>
    </source>
</evidence>
<dbReference type="RefSeq" id="WP_106294277.1">
    <property type="nucleotide sequence ID" value="NZ_PVTH01000009.1"/>
</dbReference>
<dbReference type="Gene3D" id="1.10.10.10">
    <property type="entry name" value="Winged helix-like DNA-binding domain superfamily/Winged helix DNA-binding domain"/>
    <property type="match status" value="1"/>
</dbReference>
<dbReference type="InterPro" id="IPR007627">
    <property type="entry name" value="RNA_pol_sigma70_r2"/>
</dbReference>
<dbReference type="NCBIfam" id="TIGR02937">
    <property type="entry name" value="sigma70-ECF"/>
    <property type="match status" value="1"/>
</dbReference>
<name>A0A2T0TXN1_9SPHI</name>
<dbReference type="GO" id="GO:0003677">
    <property type="term" value="F:DNA binding"/>
    <property type="evidence" value="ECO:0007669"/>
    <property type="project" value="InterPro"/>
</dbReference>
<comment type="caution">
    <text evidence="7">The sequence shown here is derived from an EMBL/GenBank/DDBJ whole genome shotgun (WGS) entry which is preliminary data.</text>
</comment>
<dbReference type="PANTHER" id="PTHR43133:SF46">
    <property type="entry name" value="RNA POLYMERASE SIGMA-70 FACTOR ECF SUBFAMILY"/>
    <property type="match status" value="1"/>
</dbReference>
<feature type="domain" description="RNA polymerase sigma factor 70 region 4 type 2" evidence="6">
    <location>
        <begin position="126"/>
        <end position="178"/>
    </location>
</feature>
<dbReference type="InterPro" id="IPR039425">
    <property type="entry name" value="RNA_pol_sigma-70-like"/>
</dbReference>
<proteinExistence type="inferred from homology"/>
<organism evidence="7 8">
    <name type="scientific">Arcticibacter pallidicorallinus</name>
    <dbReference type="NCBI Taxonomy" id="1259464"/>
    <lineage>
        <taxon>Bacteria</taxon>
        <taxon>Pseudomonadati</taxon>
        <taxon>Bacteroidota</taxon>
        <taxon>Sphingobacteriia</taxon>
        <taxon>Sphingobacteriales</taxon>
        <taxon>Sphingobacteriaceae</taxon>
        <taxon>Arcticibacter</taxon>
    </lineage>
</organism>
<dbReference type="OrthoDB" id="9150024at2"/>
<evidence type="ECO:0000256" key="2">
    <source>
        <dbReference type="ARBA" id="ARBA00023015"/>
    </source>
</evidence>
<evidence type="ECO:0000313" key="7">
    <source>
        <dbReference type="EMBL" id="PRY50288.1"/>
    </source>
</evidence>